<dbReference type="InterPro" id="IPR027469">
    <property type="entry name" value="Cation_efflux_TMD_sf"/>
</dbReference>
<feature type="transmembrane region" description="Helical" evidence="10">
    <location>
        <begin position="61"/>
        <end position="81"/>
    </location>
</feature>
<feature type="domain" description="Cation efflux protein cytoplasmic" evidence="12">
    <location>
        <begin position="325"/>
        <end position="399"/>
    </location>
</feature>
<evidence type="ECO:0000259" key="11">
    <source>
        <dbReference type="Pfam" id="PF01545"/>
    </source>
</evidence>
<keyword evidence="4 10" id="KW-0812">Transmembrane</keyword>
<feature type="transmembrane region" description="Helical" evidence="10">
    <location>
        <begin position="34"/>
        <end position="55"/>
    </location>
</feature>
<keyword evidence="6 10" id="KW-1133">Transmembrane helix</keyword>
<dbReference type="AlphaFoldDB" id="A0A8T0HHW1"/>
<accession>A0A8T0HHW1</accession>
<dbReference type="PANTHER" id="PTHR11562">
    <property type="entry name" value="CATION EFFLUX PROTEIN/ ZINC TRANSPORTER"/>
    <property type="match status" value="1"/>
</dbReference>
<dbReference type="InterPro" id="IPR050681">
    <property type="entry name" value="CDF/SLC30A"/>
</dbReference>
<feature type="transmembrane region" description="Helical" evidence="10">
    <location>
        <begin position="93"/>
        <end position="115"/>
    </location>
</feature>
<feature type="transmembrane region" description="Helical" evidence="10">
    <location>
        <begin position="135"/>
        <end position="154"/>
    </location>
</feature>
<keyword evidence="14" id="KW-1185">Reference proteome</keyword>
<dbReference type="InterPro" id="IPR036837">
    <property type="entry name" value="Cation_efflux_CTD_sf"/>
</dbReference>
<keyword evidence="8 10" id="KW-0472">Membrane</keyword>
<dbReference type="GO" id="GO:0005773">
    <property type="term" value="C:vacuole"/>
    <property type="evidence" value="ECO:0007669"/>
    <property type="project" value="TreeGrafter"/>
</dbReference>
<dbReference type="GO" id="GO:0005886">
    <property type="term" value="C:plasma membrane"/>
    <property type="evidence" value="ECO:0007669"/>
    <property type="project" value="TreeGrafter"/>
</dbReference>
<evidence type="ECO:0000256" key="10">
    <source>
        <dbReference type="SAM" id="Phobius"/>
    </source>
</evidence>
<dbReference type="InterPro" id="IPR058533">
    <property type="entry name" value="Cation_efflux_TM"/>
</dbReference>
<evidence type="ECO:0000256" key="8">
    <source>
        <dbReference type="ARBA" id="ARBA00023136"/>
    </source>
</evidence>
<gene>
    <name evidence="13" type="ORF">KC19_6G137300</name>
</gene>
<comment type="similarity">
    <text evidence="2">Belongs to the cation diffusion facilitator (CDF) transporter (TC 2.A.4) family. SLC30A subfamily.</text>
</comment>
<keyword evidence="5" id="KW-0862">Zinc</keyword>
<sequence length="401" mass="44188">MKCATSHKCGLEDSNLVELDALERESASRKLKRAVVFCLFFMGVEVIGGLYANSLAILTDAAHLLCDIAGFAISLFAIWATSWESTAIQSYGFFRLEILGALVSIQFIWLVTGMLLYEAIGRLYDSESDPVDGSIMLGIAILGLIVNICMIVLLGHEGHGMHLGASEHDHGHEHGHGHGHQHKSEDDSGHKIHDKHGKPSDKDGEHQHISFNEHGEHAGHALVCTATQTDMSEKHDIKQSNSVISKTISEDRHRHSNLNLEGAYLHVLGDALQSVGIIIGGAAIWYNPEWKIIDVICTLMFSMLVLSTTIQMLKDILHILMESTPREINAQAVKVGLEELPGVIAIHELHIWALTMGKTLLTCHIQATPRADHDEVLKIVVDYLETRFKITHATIQIETAS</sequence>
<evidence type="ECO:0000313" key="13">
    <source>
        <dbReference type="EMBL" id="KAG0570084.1"/>
    </source>
</evidence>
<dbReference type="InterPro" id="IPR027470">
    <property type="entry name" value="Cation_efflux_CTD"/>
</dbReference>
<comment type="subcellular location">
    <subcellularLocation>
        <location evidence="1">Membrane</location>
        <topology evidence="1">Multi-pass membrane protein</topology>
    </subcellularLocation>
</comment>
<dbReference type="Proteomes" id="UP000822688">
    <property type="component" value="Chromosome 6"/>
</dbReference>
<dbReference type="SUPFAM" id="SSF161111">
    <property type="entry name" value="Cation efflux protein transmembrane domain-like"/>
    <property type="match status" value="1"/>
</dbReference>
<evidence type="ECO:0000256" key="5">
    <source>
        <dbReference type="ARBA" id="ARBA00022906"/>
    </source>
</evidence>
<evidence type="ECO:0000256" key="3">
    <source>
        <dbReference type="ARBA" id="ARBA00022448"/>
    </source>
</evidence>
<proteinExistence type="inferred from homology"/>
<comment type="caution">
    <text evidence="13">The sequence shown here is derived from an EMBL/GenBank/DDBJ whole genome shotgun (WGS) entry which is preliminary data.</text>
</comment>
<dbReference type="PANTHER" id="PTHR11562:SF17">
    <property type="entry name" value="RE54080P-RELATED"/>
    <property type="match status" value="1"/>
</dbReference>
<organism evidence="13 14">
    <name type="scientific">Ceratodon purpureus</name>
    <name type="common">Fire moss</name>
    <name type="synonym">Dicranum purpureum</name>
    <dbReference type="NCBI Taxonomy" id="3225"/>
    <lineage>
        <taxon>Eukaryota</taxon>
        <taxon>Viridiplantae</taxon>
        <taxon>Streptophyta</taxon>
        <taxon>Embryophyta</taxon>
        <taxon>Bryophyta</taxon>
        <taxon>Bryophytina</taxon>
        <taxon>Bryopsida</taxon>
        <taxon>Dicranidae</taxon>
        <taxon>Pseudoditrichales</taxon>
        <taxon>Ditrichaceae</taxon>
        <taxon>Ceratodon</taxon>
    </lineage>
</organism>
<keyword evidence="7" id="KW-0406">Ion transport</keyword>
<feature type="region of interest" description="Disordered" evidence="9">
    <location>
        <begin position="164"/>
        <end position="208"/>
    </location>
</feature>
<evidence type="ECO:0000256" key="6">
    <source>
        <dbReference type="ARBA" id="ARBA00022989"/>
    </source>
</evidence>
<protein>
    <submittedName>
        <fullName evidence="13">Uncharacterized protein</fullName>
    </submittedName>
</protein>
<evidence type="ECO:0000313" key="14">
    <source>
        <dbReference type="Proteomes" id="UP000822688"/>
    </source>
</evidence>
<evidence type="ECO:0000256" key="2">
    <source>
        <dbReference type="ARBA" id="ARBA00008873"/>
    </source>
</evidence>
<dbReference type="NCBIfam" id="TIGR01297">
    <property type="entry name" value="CDF"/>
    <property type="match status" value="1"/>
</dbReference>
<evidence type="ECO:0000259" key="12">
    <source>
        <dbReference type="Pfam" id="PF16916"/>
    </source>
</evidence>
<evidence type="ECO:0000256" key="7">
    <source>
        <dbReference type="ARBA" id="ARBA00023065"/>
    </source>
</evidence>
<feature type="domain" description="Cation efflux protein transmembrane" evidence="11">
    <location>
        <begin position="32"/>
        <end position="321"/>
    </location>
</feature>
<keyword evidence="3" id="KW-0813">Transport</keyword>
<dbReference type="InterPro" id="IPR002524">
    <property type="entry name" value="Cation_efflux"/>
</dbReference>
<dbReference type="Pfam" id="PF01545">
    <property type="entry name" value="Cation_efflux"/>
    <property type="match status" value="1"/>
</dbReference>
<dbReference type="GO" id="GO:0005385">
    <property type="term" value="F:zinc ion transmembrane transporter activity"/>
    <property type="evidence" value="ECO:0007669"/>
    <property type="project" value="TreeGrafter"/>
</dbReference>
<reference evidence="13 14" key="1">
    <citation type="submission" date="2020-06" db="EMBL/GenBank/DDBJ databases">
        <title>WGS assembly of Ceratodon purpureus strain R40.</title>
        <authorList>
            <person name="Carey S.B."/>
            <person name="Jenkins J."/>
            <person name="Shu S."/>
            <person name="Lovell J.T."/>
            <person name="Sreedasyam A."/>
            <person name="Maumus F."/>
            <person name="Tiley G.P."/>
            <person name="Fernandez-Pozo N."/>
            <person name="Barry K."/>
            <person name="Chen C."/>
            <person name="Wang M."/>
            <person name="Lipzen A."/>
            <person name="Daum C."/>
            <person name="Saski C.A."/>
            <person name="Payton A.C."/>
            <person name="Mcbreen J.C."/>
            <person name="Conrad R.E."/>
            <person name="Kollar L.M."/>
            <person name="Olsson S."/>
            <person name="Huttunen S."/>
            <person name="Landis J.B."/>
            <person name="Wickett N.J."/>
            <person name="Johnson M.G."/>
            <person name="Rensing S.A."/>
            <person name="Grimwood J."/>
            <person name="Schmutz J."/>
            <person name="Mcdaniel S.F."/>
        </authorList>
    </citation>
    <scope>NUCLEOTIDE SEQUENCE [LARGE SCALE GENOMIC DNA]</scope>
    <source>
        <strain evidence="13 14">R40</strain>
    </source>
</reference>
<evidence type="ECO:0000256" key="1">
    <source>
        <dbReference type="ARBA" id="ARBA00004141"/>
    </source>
</evidence>
<dbReference type="EMBL" id="CM026427">
    <property type="protein sequence ID" value="KAG0570084.1"/>
    <property type="molecule type" value="Genomic_DNA"/>
</dbReference>
<dbReference type="SUPFAM" id="SSF160240">
    <property type="entry name" value="Cation efflux protein cytoplasmic domain-like"/>
    <property type="match status" value="1"/>
</dbReference>
<evidence type="ECO:0000256" key="4">
    <source>
        <dbReference type="ARBA" id="ARBA00022692"/>
    </source>
</evidence>
<name>A0A8T0HHW1_CERPU</name>
<evidence type="ECO:0000256" key="9">
    <source>
        <dbReference type="SAM" id="MobiDB-lite"/>
    </source>
</evidence>
<dbReference type="Pfam" id="PF16916">
    <property type="entry name" value="ZT_dimer"/>
    <property type="match status" value="1"/>
</dbReference>
<keyword evidence="5" id="KW-0864">Zinc transport</keyword>
<dbReference type="Gene3D" id="1.20.1510.10">
    <property type="entry name" value="Cation efflux protein transmembrane domain"/>
    <property type="match status" value="1"/>
</dbReference>